<evidence type="ECO:0000256" key="1">
    <source>
        <dbReference type="ARBA" id="ARBA00022723"/>
    </source>
</evidence>
<reference evidence="3 4" key="1">
    <citation type="submission" date="2023-04" db="EMBL/GenBank/DDBJ databases">
        <title>Genome of Basidiobolus ranarum AG-B5.</title>
        <authorList>
            <person name="Stajich J.E."/>
            <person name="Carter-House D."/>
            <person name="Gryganskyi A."/>
        </authorList>
    </citation>
    <scope>NUCLEOTIDE SEQUENCE [LARGE SCALE GENOMIC DNA]</scope>
    <source>
        <strain evidence="3 4">AG-B5</strain>
    </source>
</reference>
<evidence type="ECO:0000313" key="4">
    <source>
        <dbReference type="Proteomes" id="UP001479436"/>
    </source>
</evidence>
<dbReference type="EMBL" id="JASJQH010007379">
    <property type="protein sequence ID" value="KAK9709815.1"/>
    <property type="molecule type" value="Genomic_DNA"/>
</dbReference>
<proteinExistence type="predicted"/>
<name>A0ABR2VY14_9FUNG</name>
<evidence type="ECO:0000256" key="2">
    <source>
        <dbReference type="ARBA" id="ARBA00022801"/>
    </source>
</evidence>
<evidence type="ECO:0000313" key="3">
    <source>
        <dbReference type="EMBL" id="KAK9709815.1"/>
    </source>
</evidence>
<accession>A0ABR2VY14</accession>
<keyword evidence="2" id="KW-0378">Hydrolase</keyword>
<dbReference type="Proteomes" id="UP001479436">
    <property type="component" value="Unassembled WGS sequence"/>
</dbReference>
<keyword evidence="1" id="KW-0479">Metal-binding</keyword>
<dbReference type="InterPro" id="IPR039461">
    <property type="entry name" value="Peptidase_M49"/>
</dbReference>
<dbReference type="PANTHER" id="PTHR23422">
    <property type="entry name" value="DIPEPTIDYL PEPTIDASE III-RELATED"/>
    <property type="match status" value="1"/>
</dbReference>
<organism evidence="3 4">
    <name type="scientific">Basidiobolus ranarum</name>
    <dbReference type="NCBI Taxonomy" id="34480"/>
    <lineage>
        <taxon>Eukaryota</taxon>
        <taxon>Fungi</taxon>
        <taxon>Fungi incertae sedis</taxon>
        <taxon>Zoopagomycota</taxon>
        <taxon>Entomophthoromycotina</taxon>
        <taxon>Basidiobolomycetes</taxon>
        <taxon>Basidiobolales</taxon>
        <taxon>Basidiobolaceae</taxon>
        <taxon>Basidiobolus</taxon>
    </lineage>
</organism>
<dbReference type="PANTHER" id="PTHR23422:SF9">
    <property type="entry name" value="ZN-DEPENDENT HYDROLASE"/>
    <property type="match status" value="1"/>
</dbReference>
<protein>
    <submittedName>
        <fullName evidence="3">Uncharacterized protein</fullName>
    </submittedName>
</protein>
<comment type="caution">
    <text evidence="3">The sequence shown here is derived from an EMBL/GenBank/DDBJ whole genome shotgun (WGS) entry which is preliminary data.</text>
</comment>
<sequence>MESFYVTYLASAFRSIRFGLNEAHGRGQAAQLNYLIDQGGFTYDSTTERFKVNFTKIDHAVEALTREIMVIQGNGNKSEAEQFLNTYGINREYTQLALKKLANIPIDIQPNFTIAGDV</sequence>
<keyword evidence="4" id="KW-1185">Reference proteome</keyword>
<gene>
    <name evidence="3" type="ORF">K7432_008770</name>
</gene>